<feature type="non-terminal residue" evidence="1">
    <location>
        <position position="89"/>
    </location>
</feature>
<gene>
    <name evidence="1" type="ORF">SAMN04488528_10671</name>
</gene>
<organism evidence="1 2">
    <name type="scientific">Clostridium frigidicarnis</name>
    <dbReference type="NCBI Taxonomy" id="84698"/>
    <lineage>
        <taxon>Bacteria</taxon>
        <taxon>Bacillati</taxon>
        <taxon>Bacillota</taxon>
        <taxon>Clostridia</taxon>
        <taxon>Eubacteriales</taxon>
        <taxon>Clostridiaceae</taxon>
        <taxon>Clostridium</taxon>
    </lineage>
</organism>
<reference evidence="1 2" key="1">
    <citation type="submission" date="2016-10" db="EMBL/GenBank/DDBJ databases">
        <authorList>
            <person name="de Groot N.N."/>
        </authorList>
    </citation>
    <scope>NUCLEOTIDE SEQUENCE [LARGE SCALE GENOMIC DNA]</scope>
    <source>
        <strain evidence="1 2">DSM 12271</strain>
    </source>
</reference>
<dbReference type="Proteomes" id="UP000198619">
    <property type="component" value="Unassembled WGS sequence"/>
</dbReference>
<keyword evidence="2" id="KW-1185">Reference proteome</keyword>
<dbReference type="GO" id="GO:0004803">
    <property type="term" value="F:transposase activity"/>
    <property type="evidence" value="ECO:0007669"/>
    <property type="project" value="InterPro"/>
</dbReference>
<dbReference type="Pfam" id="PF01527">
    <property type="entry name" value="HTH_Tnp_1"/>
    <property type="match status" value="1"/>
</dbReference>
<dbReference type="EMBL" id="FOKI01000067">
    <property type="protein sequence ID" value="SFB45509.1"/>
    <property type="molecule type" value="Genomic_DNA"/>
</dbReference>
<sequence length="89" mass="10749">MEKKIFTRKFSEDQRVSFVKEVLESGSNILIAKRYDLNPQLLSRWVNNYRRYSQTLEPKEPKNNEIIPNYKKEYKKAIEKIKDQELKIA</sequence>
<dbReference type="InterPro" id="IPR009057">
    <property type="entry name" value="Homeodomain-like_sf"/>
</dbReference>
<protein>
    <submittedName>
        <fullName evidence="1">Transposase</fullName>
    </submittedName>
</protein>
<dbReference type="RefSeq" id="WP_090043227.1">
    <property type="nucleotide sequence ID" value="NZ_FOKI01000067.1"/>
</dbReference>
<evidence type="ECO:0000313" key="1">
    <source>
        <dbReference type="EMBL" id="SFB45509.1"/>
    </source>
</evidence>
<name>A0A1I1B561_9CLOT</name>
<accession>A0A1I1B561</accession>
<dbReference type="GO" id="GO:0003677">
    <property type="term" value="F:DNA binding"/>
    <property type="evidence" value="ECO:0007669"/>
    <property type="project" value="InterPro"/>
</dbReference>
<dbReference type="AlphaFoldDB" id="A0A1I1B561"/>
<proteinExistence type="predicted"/>
<dbReference type="GO" id="GO:0006313">
    <property type="term" value="P:DNA transposition"/>
    <property type="evidence" value="ECO:0007669"/>
    <property type="project" value="InterPro"/>
</dbReference>
<dbReference type="SUPFAM" id="SSF46689">
    <property type="entry name" value="Homeodomain-like"/>
    <property type="match status" value="1"/>
</dbReference>
<dbReference type="OrthoDB" id="1918353at2"/>
<evidence type="ECO:0000313" key="2">
    <source>
        <dbReference type="Proteomes" id="UP000198619"/>
    </source>
</evidence>
<dbReference type="InterPro" id="IPR002514">
    <property type="entry name" value="Transposase_8"/>
</dbReference>